<feature type="compositionally biased region" description="Basic and acidic residues" evidence="1">
    <location>
        <begin position="97"/>
        <end position="106"/>
    </location>
</feature>
<evidence type="ECO:0000313" key="2">
    <source>
        <dbReference type="EMBL" id="GEN62183.1"/>
    </source>
</evidence>
<dbReference type="Proteomes" id="UP000321746">
    <property type="component" value="Unassembled WGS sequence"/>
</dbReference>
<feature type="compositionally biased region" description="Basic and acidic residues" evidence="1">
    <location>
        <begin position="78"/>
        <end position="88"/>
    </location>
</feature>
<reference evidence="2 3" key="1">
    <citation type="submission" date="2019-07" db="EMBL/GenBank/DDBJ databases">
        <title>Whole genome shotgun sequence of Acetobacter oeni NBRC 105207.</title>
        <authorList>
            <person name="Hosoyama A."/>
            <person name="Uohara A."/>
            <person name="Ohji S."/>
            <person name="Ichikawa N."/>
        </authorList>
    </citation>
    <scope>NUCLEOTIDE SEQUENCE [LARGE SCALE GENOMIC DNA]</scope>
    <source>
        <strain evidence="2 3">NBRC 105207</strain>
    </source>
</reference>
<protein>
    <submittedName>
        <fullName evidence="2">Uncharacterized protein</fullName>
    </submittedName>
</protein>
<dbReference type="EMBL" id="BJYG01000003">
    <property type="protein sequence ID" value="GEN62183.1"/>
    <property type="molecule type" value="Genomic_DNA"/>
</dbReference>
<feature type="region of interest" description="Disordered" evidence="1">
    <location>
        <begin position="48"/>
        <end position="106"/>
    </location>
</feature>
<name>A0A511XGW1_9PROT</name>
<keyword evidence="3" id="KW-1185">Reference proteome</keyword>
<evidence type="ECO:0000256" key="1">
    <source>
        <dbReference type="SAM" id="MobiDB-lite"/>
    </source>
</evidence>
<evidence type="ECO:0000313" key="3">
    <source>
        <dbReference type="Proteomes" id="UP000321746"/>
    </source>
</evidence>
<proteinExistence type="predicted"/>
<sequence>MENGPDIRRAAQESVQIVGTHYSHRRPVAKIPPFILVAQPVDNNHIQPAITQRGHKTRSDKSGATGNDNHETSLIIRMAHDTRPDPHRKIARPAIPHIKEDRCGLD</sequence>
<gene>
    <name evidence="2" type="ORF">AOE01nite_04070</name>
</gene>
<accession>A0A511XGW1</accession>
<comment type="caution">
    <text evidence="2">The sequence shown here is derived from an EMBL/GenBank/DDBJ whole genome shotgun (WGS) entry which is preliminary data.</text>
</comment>
<organism evidence="2 3">
    <name type="scientific">Acetobacter oeni</name>
    <dbReference type="NCBI Taxonomy" id="304077"/>
    <lineage>
        <taxon>Bacteria</taxon>
        <taxon>Pseudomonadati</taxon>
        <taxon>Pseudomonadota</taxon>
        <taxon>Alphaproteobacteria</taxon>
        <taxon>Acetobacterales</taxon>
        <taxon>Acetobacteraceae</taxon>
        <taxon>Acetobacter</taxon>
    </lineage>
</organism>
<dbReference type="AlphaFoldDB" id="A0A511XGW1"/>